<evidence type="ECO:0000256" key="11">
    <source>
        <dbReference type="ARBA" id="ARBA00023136"/>
    </source>
</evidence>
<evidence type="ECO:0000259" key="13">
    <source>
        <dbReference type="Pfam" id="PF02163"/>
    </source>
</evidence>
<evidence type="ECO:0000256" key="5">
    <source>
        <dbReference type="ARBA" id="ARBA00022692"/>
    </source>
</evidence>
<feature type="transmembrane region" description="Helical" evidence="12">
    <location>
        <begin position="220"/>
        <end position="250"/>
    </location>
</feature>
<dbReference type="GO" id="GO:0046872">
    <property type="term" value="F:metal ion binding"/>
    <property type="evidence" value="ECO:0007669"/>
    <property type="project" value="UniProtKB-KW"/>
</dbReference>
<name>A0A9X2JJJ7_9BACT</name>
<keyword evidence="11 12" id="KW-0472">Membrane</keyword>
<keyword evidence="4 14" id="KW-0645">Protease</keyword>
<evidence type="ECO:0000256" key="6">
    <source>
        <dbReference type="ARBA" id="ARBA00022723"/>
    </source>
</evidence>
<dbReference type="GO" id="GO:0008237">
    <property type="term" value="F:metallopeptidase activity"/>
    <property type="evidence" value="ECO:0007669"/>
    <property type="project" value="UniProtKB-KW"/>
</dbReference>
<comment type="subcellular location">
    <subcellularLocation>
        <location evidence="2">Membrane</location>
        <topology evidence="2">Multi-pass membrane protein</topology>
    </subcellularLocation>
</comment>
<organism evidence="14 15">
    <name type="scientific">Aeoliella straminimaris</name>
    <dbReference type="NCBI Taxonomy" id="2954799"/>
    <lineage>
        <taxon>Bacteria</taxon>
        <taxon>Pseudomonadati</taxon>
        <taxon>Planctomycetota</taxon>
        <taxon>Planctomycetia</taxon>
        <taxon>Pirellulales</taxon>
        <taxon>Lacipirellulaceae</taxon>
        <taxon>Aeoliella</taxon>
    </lineage>
</organism>
<dbReference type="PANTHER" id="PTHR39188:SF3">
    <property type="entry name" value="STAGE IV SPORULATION PROTEIN FB"/>
    <property type="match status" value="1"/>
</dbReference>
<evidence type="ECO:0000256" key="8">
    <source>
        <dbReference type="ARBA" id="ARBA00022833"/>
    </source>
</evidence>
<evidence type="ECO:0000256" key="4">
    <source>
        <dbReference type="ARBA" id="ARBA00022670"/>
    </source>
</evidence>
<evidence type="ECO:0000256" key="3">
    <source>
        <dbReference type="ARBA" id="ARBA00007931"/>
    </source>
</evidence>
<feature type="transmembrane region" description="Helical" evidence="12">
    <location>
        <begin position="103"/>
        <end position="126"/>
    </location>
</feature>
<dbReference type="InterPro" id="IPR008915">
    <property type="entry name" value="Peptidase_M50"/>
</dbReference>
<evidence type="ECO:0000256" key="2">
    <source>
        <dbReference type="ARBA" id="ARBA00004141"/>
    </source>
</evidence>
<accession>A0A9X2JJJ7</accession>
<keyword evidence="10" id="KW-0482">Metalloprotease</keyword>
<dbReference type="EMBL" id="JAMXLR010000077">
    <property type="protein sequence ID" value="MCO6046813.1"/>
    <property type="molecule type" value="Genomic_DNA"/>
</dbReference>
<feature type="transmembrane region" description="Helical" evidence="12">
    <location>
        <begin position="21"/>
        <end position="39"/>
    </location>
</feature>
<comment type="similarity">
    <text evidence="3">Belongs to the peptidase M50B family.</text>
</comment>
<evidence type="ECO:0000256" key="9">
    <source>
        <dbReference type="ARBA" id="ARBA00022989"/>
    </source>
</evidence>
<proteinExistence type="inferred from homology"/>
<dbReference type="GO" id="GO:0016020">
    <property type="term" value="C:membrane"/>
    <property type="evidence" value="ECO:0007669"/>
    <property type="project" value="UniProtKB-SubCell"/>
</dbReference>
<evidence type="ECO:0000256" key="1">
    <source>
        <dbReference type="ARBA" id="ARBA00001947"/>
    </source>
</evidence>
<evidence type="ECO:0000256" key="12">
    <source>
        <dbReference type="SAM" id="Phobius"/>
    </source>
</evidence>
<feature type="transmembrane region" description="Helical" evidence="12">
    <location>
        <begin position="170"/>
        <end position="191"/>
    </location>
</feature>
<comment type="caution">
    <text evidence="14">The sequence shown here is derived from an EMBL/GenBank/DDBJ whole genome shotgun (WGS) entry which is preliminary data.</text>
</comment>
<keyword evidence="15" id="KW-1185">Reference proteome</keyword>
<feature type="domain" description="Peptidase M50" evidence="13">
    <location>
        <begin position="52"/>
        <end position="224"/>
    </location>
</feature>
<evidence type="ECO:0000313" key="14">
    <source>
        <dbReference type="EMBL" id="MCO6046813.1"/>
    </source>
</evidence>
<evidence type="ECO:0000313" key="15">
    <source>
        <dbReference type="Proteomes" id="UP001155241"/>
    </source>
</evidence>
<dbReference type="RefSeq" id="WP_252854925.1">
    <property type="nucleotide sequence ID" value="NZ_JAMXLR010000077.1"/>
</dbReference>
<dbReference type="PANTHER" id="PTHR39188">
    <property type="entry name" value="MEMBRANE-ASSOCIATED ZINC METALLOPROTEASE M50B"/>
    <property type="match status" value="1"/>
</dbReference>
<keyword evidence="8" id="KW-0862">Zinc</keyword>
<dbReference type="GO" id="GO:0006508">
    <property type="term" value="P:proteolysis"/>
    <property type="evidence" value="ECO:0007669"/>
    <property type="project" value="UniProtKB-KW"/>
</dbReference>
<gene>
    <name evidence="14" type="ORF">NG895_23185</name>
</gene>
<dbReference type="Proteomes" id="UP001155241">
    <property type="component" value="Unassembled WGS sequence"/>
</dbReference>
<evidence type="ECO:0000256" key="7">
    <source>
        <dbReference type="ARBA" id="ARBA00022801"/>
    </source>
</evidence>
<keyword evidence="6" id="KW-0479">Metal-binding</keyword>
<keyword evidence="7" id="KW-0378">Hydrolase</keyword>
<comment type="cofactor">
    <cofactor evidence="1">
        <name>Zn(2+)</name>
        <dbReference type="ChEBI" id="CHEBI:29105"/>
    </cofactor>
</comment>
<evidence type="ECO:0000256" key="10">
    <source>
        <dbReference type="ARBA" id="ARBA00023049"/>
    </source>
</evidence>
<reference evidence="14" key="1">
    <citation type="submission" date="2022-06" db="EMBL/GenBank/DDBJ databases">
        <title>Aeoliella straminimaris, a novel planctomycete from sediments.</title>
        <authorList>
            <person name="Vitorino I.R."/>
            <person name="Lage O.M."/>
        </authorList>
    </citation>
    <scope>NUCLEOTIDE SEQUENCE</scope>
    <source>
        <strain evidence="14">ICT_H6.2</strain>
    </source>
</reference>
<feature type="transmembrane region" description="Helical" evidence="12">
    <location>
        <begin position="45"/>
        <end position="67"/>
    </location>
</feature>
<dbReference type="AlphaFoldDB" id="A0A9X2JJJ7"/>
<keyword evidence="9 12" id="KW-1133">Transmembrane helix</keyword>
<protein>
    <submittedName>
        <fullName evidence="14">Site-2 protease family protein</fullName>
    </submittedName>
</protein>
<keyword evidence="5 12" id="KW-0812">Transmembrane</keyword>
<sequence length="267" mass="29454">MLGEPAPTPADIHFRIAGFPVRIHPLFWVIALLIGLSAFDGEPVASLLTMGVVFVSILAHELGHTVMQRKYGGRPRIVLWGMGGLAMCDDCDRSPRSQIIISLAGPVAGFLLAAAVLLIVGATRYIDFVPMWGELSEQTDTLYDEGQLIRLSLLVGKLYFERFDLMASNVIVWMLLWINIFWGLMNLLPVYPLDGGQVARELLTLGPRSPRNGIELSLKISFGVAVGVAVLSVIITKDIFLAILFGFLAYNNYRTLQRYTDGPGYGW</sequence>
<dbReference type="Pfam" id="PF02163">
    <property type="entry name" value="Peptidase_M50"/>
    <property type="match status" value="1"/>
</dbReference>